<name>A0A402A8U3_9CHLR</name>
<dbReference type="OrthoDB" id="9800600at2"/>
<keyword evidence="5" id="KW-1185">Reference proteome</keyword>
<dbReference type="EMBL" id="BIFR01000002">
    <property type="protein sequence ID" value="GCE15572.1"/>
    <property type="molecule type" value="Genomic_DNA"/>
</dbReference>
<sequence>MNTNISRITINAPAAQVWNAITQPELVKQWQYGTDLITSWQAGSPIIFRNEWEGKIFEQKGTVFEFVPYSLVRYTLFAPRPDLEDAPENYLTMIYQLQETNGQTTLSIIQNDPRPRLEPATSESESTDESENSVLTALKQLVEG</sequence>
<dbReference type="CDD" id="cd07814">
    <property type="entry name" value="SRPBCC_CalC_Aha1-like"/>
    <property type="match status" value="1"/>
</dbReference>
<dbReference type="Proteomes" id="UP000287352">
    <property type="component" value="Unassembled WGS sequence"/>
</dbReference>
<dbReference type="Pfam" id="PF08327">
    <property type="entry name" value="AHSA1"/>
    <property type="match status" value="1"/>
</dbReference>
<evidence type="ECO:0000256" key="2">
    <source>
        <dbReference type="SAM" id="MobiDB-lite"/>
    </source>
</evidence>
<dbReference type="AlphaFoldDB" id="A0A402A8U3"/>
<organism evidence="4 5">
    <name type="scientific">Tengunoibacter tsumagoiensis</name>
    <dbReference type="NCBI Taxonomy" id="2014871"/>
    <lineage>
        <taxon>Bacteria</taxon>
        <taxon>Bacillati</taxon>
        <taxon>Chloroflexota</taxon>
        <taxon>Ktedonobacteria</taxon>
        <taxon>Ktedonobacterales</taxon>
        <taxon>Dictyobacteraceae</taxon>
        <taxon>Tengunoibacter</taxon>
    </lineage>
</organism>
<gene>
    <name evidence="4" type="ORF">KTT_54310</name>
</gene>
<comment type="caution">
    <text evidence="4">The sequence shown here is derived from an EMBL/GenBank/DDBJ whole genome shotgun (WGS) entry which is preliminary data.</text>
</comment>
<comment type="similarity">
    <text evidence="1">Belongs to the AHA1 family.</text>
</comment>
<reference evidence="5" key="1">
    <citation type="submission" date="2018-12" db="EMBL/GenBank/DDBJ databases">
        <title>Tengunoibacter tsumagoiensis gen. nov., sp. nov., Dictyobacter kobayashii sp. nov., D. alpinus sp. nov., and D. joshuensis sp. nov. and description of Dictyobacteraceae fam. nov. within the order Ktedonobacterales isolated from Tengu-no-mugimeshi.</title>
        <authorList>
            <person name="Wang C.M."/>
            <person name="Zheng Y."/>
            <person name="Sakai Y."/>
            <person name="Toyoda A."/>
            <person name="Minakuchi Y."/>
            <person name="Abe K."/>
            <person name="Yokota A."/>
            <person name="Yabe S."/>
        </authorList>
    </citation>
    <scope>NUCLEOTIDE SEQUENCE [LARGE SCALE GENOMIC DNA]</scope>
    <source>
        <strain evidence="5">Uno3</strain>
    </source>
</reference>
<dbReference type="RefSeq" id="WP_126583015.1">
    <property type="nucleotide sequence ID" value="NZ_BIFR01000002.1"/>
</dbReference>
<dbReference type="InterPro" id="IPR013538">
    <property type="entry name" value="ASHA1/2-like_C"/>
</dbReference>
<protein>
    <recommendedName>
        <fullName evidence="3">Activator of Hsp90 ATPase homologue 1/2-like C-terminal domain-containing protein</fullName>
    </recommendedName>
</protein>
<feature type="domain" description="Activator of Hsp90 ATPase homologue 1/2-like C-terminal" evidence="3">
    <location>
        <begin position="11"/>
        <end position="143"/>
    </location>
</feature>
<dbReference type="InterPro" id="IPR023393">
    <property type="entry name" value="START-like_dom_sf"/>
</dbReference>
<accession>A0A402A8U3</accession>
<feature type="region of interest" description="Disordered" evidence="2">
    <location>
        <begin position="111"/>
        <end position="135"/>
    </location>
</feature>
<evidence type="ECO:0000259" key="3">
    <source>
        <dbReference type="Pfam" id="PF08327"/>
    </source>
</evidence>
<evidence type="ECO:0000313" key="4">
    <source>
        <dbReference type="EMBL" id="GCE15572.1"/>
    </source>
</evidence>
<dbReference type="Gene3D" id="3.30.530.20">
    <property type="match status" value="1"/>
</dbReference>
<proteinExistence type="inferred from homology"/>
<dbReference type="SUPFAM" id="SSF55961">
    <property type="entry name" value="Bet v1-like"/>
    <property type="match status" value="1"/>
</dbReference>
<evidence type="ECO:0000256" key="1">
    <source>
        <dbReference type="ARBA" id="ARBA00006817"/>
    </source>
</evidence>
<evidence type="ECO:0000313" key="5">
    <source>
        <dbReference type="Proteomes" id="UP000287352"/>
    </source>
</evidence>